<dbReference type="EMBL" id="NWVD01000002">
    <property type="protein sequence ID" value="PCG09692.1"/>
    <property type="molecule type" value="Genomic_DNA"/>
</dbReference>
<reference evidence="1 2" key="1">
    <citation type="submission" date="2017-09" db="EMBL/GenBank/DDBJ databases">
        <title>Sphingomonas ginsenosidimutans KACC 14949, whole genome shotgun sequence.</title>
        <authorList>
            <person name="Feng G."/>
            <person name="Zhu H."/>
        </authorList>
    </citation>
    <scope>NUCLEOTIDE SEQUENCE [LARGE SCALE GENOMIC DNA]</scope>
    <source>
        <strain evidence="1 2">KACC 14949</strain>
    </source>
</reference>
<organism evidence="1 2">
    <name type="scientific">Sphingomonas ginsenosidimutans</name>
    <dbReference type="NCBI Taxonomy" id="862134"/>
    <lineage>
        <taxon>Bacteria</taxon>
        <taxon>Pseudomonadati</taxon>
        <taxon>Pseudomonadota</taxon>
        <taxon>Alphaproteobacteria</taxon>
        <taxon>Sphingomonadales</taxon>
        <taxon>Sphingomonadaceae</taxon>
        <taxon>Sphingomonas</taxon>
    </lineage>
</organism>
<name>A0A2A4HXT6_9SPHN</name>
<proteinExistence type="predicted"/>
<dbReference type="Proteomes" id="UP000218784">
    <property type="component" value="Unassembled WGS sequence"/>
</dbReference>
<accession>A0A2A4HXT6</accession>
<comment type="caution">
    <text evidence="1">The sequence shown here is derived from an EMBL/GenBank/DDBJ whole genome shotgun (WGS) entry which is preliminary data.</text>
</comment>
<evidence type="ECO:0000313" key="2">
    <source>
        <dbReference type="Proteomes" id="UP000218784"/>
    </source>
</evidence>
<gene>
    <name evidence="1" type="ORF">COA17_07510</name>
</gene>
<sequence>MQYERAYFERGFIAAYAWAATKLPSSALSDAVIDHAWDHRDEGIDEEDKLPIEPGRGGWRCFHCNEHFTSVHRARLHFGRDETSEPACIIKTGAEGSLLKALREAEEAADDAIQAMHAESTDAAKAYHAQRCRHTQALTAAEELGYERGLADGRALSAPPVSKTQGVEREAIEAECAALLAAYLRKEIGRLMQQAEHWATNGKPLAVHHRLMKADDYFQILVLMERDPAKGWKLPFDEIRESLKRPAIYEPGAYPPNADLYRYRDPAFVVAALHPTDQEAIRRDALEEAARVADAWAEPFDSDATKPIELAARKIATAIRALMAGHKDPAAL</sequence>
<evidence type="ECO:0000313" key="1">
    <source>
        <dbReference type="EMBL" id="PCG09692.1"/>
    </source>
</evidence>
<protein>
    <submittedName>
        <fullName evidence="1">Uncharacterized protein</fullName>
    </submittedName>
</protein>
<dbReference type="AlphaFoldDB" id="A0A2A4HXT6"/>
<keyword evidence="2" id="KW-1185">Reference proteome</keyword>